<feature type="non-terminal residue" evidence="3">
    <location>
        <position position="1"/>
    </location>
</feature>
<evidence type="ECO:0000313" key="3">
    <source>
        <dbReference type="EMBL" id="MBI4252281.1"/>
    </source>
</evidence>
<dbReference type="PROSITE" id="PS50937">
    <property type="entry name" value="HTH_MERR_2"/>
    <property type="match status" value="1"/>
</dbReference>
<dbReference type="Proteomes" id="UP000752292">
    <property type="component" value="Unassembled WGS sequence"/>
</dbReference>
<dbReference type="AlphaFoldDB" id="A0A932ZVD3"/>
<dbReference type="PANTHER" id="PTHR30204:SF3">
    <property type="entry name" value="HTH MERR-TYPE DOMAIN-CONTAINING PROTEIN"/>
    <property type="match status" value="1"/>
</dbReference>
<protein>
    <submittedName>
        <fullName evidence="3">MerR family transcriptional regulator</fullName>
    </submittedName>
</protein>
<dbReference type="InterPro" id="IPR000551">
    <property type="entry name" value="MerR-type_HTH_dom"/>
</dbReference>
<dbReference type="InterPro" id="IPR035069">
    <property type="entry name" value="TTHA1013/TTHA0281-like"/>
</dbReference>
<organism evidence="3 4">
    <name type="scientific">Tectimicrobiota bacterium</name>
    <dbReference type="NCBI Taxonomy" id="2528274"/>
    <lineage>
        <taxon>Bacteria</taxon>
        <taxon>Pseudomonadati</taxon>
        <taxon>Nitrospinota/Tectimicrobiota group</taxon>
        <taxon>Candidatus Tectimicrobiota</taxon>
    </lineage>
</organism>
<dbReference type="GO" id="GO:0003700">
    <property type="term" value="F:DNA-binding transcription factor activity"/>
    <property type="evidence" value="ECO:0007669"/>
    <property type="project" value="InterPro"/>
</dbReference>
<reference evidence="3" key="1">
    <citation type="submission" date="2020-07" db="EMBL/GenBank/DDBJ databases">
        <title>Huge and variable diversity of episymbiotic CPR bacteria and DPANN archaea in groundwater ecosystems.</title>
        <authorList>
            <person name="He C.Y."/>
            <person name="Keren R."/>
            <person name="Whittaker M."/>
            <person name="Farag I.F."/>
            <person name="Doudna J."/>
            <person name="Cate J.H.D."/>
            <person name="Banfield J.F."/>
        </authorList>
    </citation>
    <scope>NUCLEOTIDE SEQUENCE</scope>
    <source>
        <strain evidence="3">NC_groundwater_1370_Ag_S-0.2um_69_93</strain>
    </source>
</reference>
<dbReference type="SMART" id="SM00422">
    <property type="entry name" value="HTH_MERR"/>
    <property type="match status" value="1"/>
</dbReference>
<dbReference type="GO" id="GO:0003677">
    <property type="term" value="F:DNA binding"/>
    <property type="evidence" value="ECO:0007669"/>
    <property type="project" value="UniProtKB-KW"/>
</dbReference>
<dbReference type="Gene3D" id="3.30.160.250">
    <property type="match status" value="1"/>
</dbReference>
<sequence length="202" mass="22607">KLTGLSHRQLDYWDRTHLVKPSVREASGRGSARLYAFADLVQLRVVKTLRGHGLSLQKIRRSLNYLRRHMPDIGKPLASLRFITDGETLFVLARDRKTWLDTLKHGQTVFAVVALGKLVQEVKGEIRGLSHRRRYSVKAGGRPYEVFLEPDLEDGGFIAECPALPGCLSQGGTTAEALSMIADAIEGRLEIEAQKPRKRRPA</sequence>
<proteinExistence type="predicted"/>
<evidence type="ECO:0000256" key="1">
    <source>
        <dbReference type="ARBA" id="ARBA00023125"/>
    </source>
</evidence>
<dbReference type="PANTHER" id="PTHR30204">
    <property type="entry name" value="REDOX-CYCLING DRUG-SENSING TRANSCRIPTIONAL ACTIVATOR SOXR"/>
    <property type="match status" value="1"/>
</dbReference>
<dbReference type="SUPFAM" id="SSF143100">
    <property type="entry name" value="TTHA1013/TTHA0281-like"/>
    <property type="match status" value="1"/>
</dbReference>
<accession>A0A932ZVD3</accession>
<dbReference type="Pfam" id="PF13411">
    <property type="entry name" value="MerR_1"/>
    <property type="match status" value="1"/>
</dbReference>
<comment type="caution">
    <text evidence="3">The sequence shown here is derived from an EMBL/GenBank/DDBJ whole genome shotgun (WGS) entry which is preliminary data.</text>
</comment>
<gene>
    <name evidence="3" type="ORF">HY618_07455</name>
</gene>
<dbReference type="EMBL" id="JACQRX010000325">
    <property type="protein sequence ID" value="MBI4252281.1"/>
    <property type="molecule type" value="Genomic_DNA"/>
</dbReference>
<keyword evidence="1" id="KW-0238">DNA-binding</keyword>
<evidence type="ECO:0000259" key="2">
    <source>
        <dbReference type="PROSITE" id="PS50937"/>
    </source>
</evidence>
<dbReference type="InterPro" id="IPR009061">
    <property type="entry name" value="DNA-bd_dom_put_sf"/>
</dbReference>
<name>A0A932ZVD3_UNCTE</name>
<dbReference type="InterPro" id="IPR047057">
    <property type="entry name" value="MerR_fam"/>
</dbReference>
<dbReference type="Gene3D" id="1.10.1660.10">
    <property type="match status" value="1"/>
</dbReference>
<dbReference type="SUPFAM" id="SSF46955">
    <property type="entry name" value="Putative DNA-binding domain"/>
    <property type="match status" value="1"/>
</dbReference>
<evidence type="ECO:0000313" key="4">
    <source>
        <dbReference type="Proteomes" id="UP000752292"/>
    </source>
</evidence>
<feature type="domain" description="HTH merR-type" evidence="2">
    <location>
        <begin position="1"/>
        <end position="65"/>
    </location>
</feature>